<keyword evidence="5" id="KW-0418">Kinase</keyword>
<dbReference type="Proteomes" id="UP000715965">
    <property type="component" value="Unassembled WGS sequence"/>
</dbReference>
<dbReference type="InterPro" id="IPR001789">
    <property type="entry name" value="Sig_transdc_resp-reg_receiver"/>
</dbReference>
<evidence type="ECO:0000256" key="5">
    <source>
        <dbReference type="ARBA" id="ARBA00022777"/>
    </source>
</evidence>
<keyword evidence="7" id="KW-0732">Signal</keyword>
<dbReference type="CDD" id="cd00082">
    <property type="entry name" value="HisKA"/>
    <property type="match status" value="1"/>
</dbReference>
<dbReference type="PRINTS" id="PR00344">
    <property type="entry name" value="BCTRLSENSOR"/>
</dbReference>
<dbReference type="Gene3D" id="3.30.565.10">
    <property type="entry name" value="Histidine kinase-like ATPase, C-terminal domain"/>
    <property type="match status" value="1"/>
</dbReference>
<dbReference type="InterPro" id="IPR036890">
    <property type="entry name" value="HATPase_C_sf"/>
</dbReference>
<evidence type="ECO:0000313" key="11">
    <source>
        <dbReference type="Proteomes" id="UP000715965"/>
    </source>
</evidence>
<keyword evidence="4" id="KW-0808">Transferase</keyword>
<dbReference type="SUPFAM" id="SSF48452">
    <property type="entry name" value="TPR-like"/>
    <property type="match status" value="1"/>
</dbReference>
<organism evidence="10 11">
    <name type="scientific">Ramlibacter aquaticus</name>
    <dbReference type="NCBI Taxonomy" id="2780094"/>
    <lineage>
        <taxon>Bacteria</taxon>
        <taxon>Pseudomonadati</taxon>
        <taxon>Pseudomonadota</taxon>
        <taxon>Betaproteobacteria</taxon>
        <taxon>Burkholderiales</taxon>
        <taxon>Comamonadaceae</taxon>
        <taxon>Ramlibacter</taxon>
    </lineage>
</organism>
<evidence type="ECO:0000313" key="10">
    <source>
        <dbReference type="EMBL" id="MBE7942779.1"/>
    </source>
</evidence>
<evidence type="ECO:0000256" key="1">
    <source>
        <dbReference type="ARBA" id="ARBA00000085"/>
    </source>
</evidence>
<dbReference type="InterPro" id="IPR011006">
    <property type="entry name" value="CheY-like_superfamily"/>
</dbReference>
<proteinExistence type="predicted"/>
<dbReference type="InterPro" id="IPR005467">
    <property type="entry name" value="His_kinase_dom"/>
</dbReference>
<evidence type="ECO:0000256" key="6">
    <source>
        <dbReference type="PROSITE-ProRule" id="PRU00169"/>
    </source>
</evidence>
<dbReference type="PROSITE" id="PS50110">
    <property type="entry name" value="RESPONSE_REGULATORY"/>
    <property type="match status" value="1"/>
</dbReference>
<dbReference type="SMART" id="SM00448">
    <property type="entry name" value="REC"/>
    <property type="match status" value="1"/>
</dbReference>
<evidence type="ECO:0000256" key="7">
    <source>
        <dbReference type="SAM" id="SignalP"/>
    </source>
</evidence>
<dbReference type="PROSITE" id="PS50109">
    <property type="entry name" value="HIS_KIN"/>
    <property type="match status" value="1"/>
</dbReference>
<evidence type="ECO:0000256" key="2">
    <source>
        <dbReference type="ARBA" id="ARBA00012438"/>
    </source>
</evidence>
<comment type="catalytic activity">
    <reaction evidence="1">
        <text>ATP + protein L-histidine = ADP + protein N-phospho-L-histidine.</text>
        <dbReference type="EC" id="2.7.13.3"/>
    </reaction>
</comment>
<evidence type="ECO:0000259" key="9">
    <source>
        <dbReference type="PROSITE" id="PS50110"/>
    </source>
</evidence>
<feature type="modified residue" description="4-aspartylphosphate" evidence="6">
    <location>
        <position position="783"/>
    </location>
</feature>
<dbReference type="SUPFAM" id="SSF47384">
    <property type="entry name" value="Homodimeric domain of signal transducing histidine kinase"/>
    <property type="match status" value="1"/>
</dbReference>
<name>A0ABR9SKV6_9BURK</name>
<dbReference type="EC" id="2.7.13.3" evidence="2"/>
<dbReference type="PANTHER" id="PTHR43047:SF9">
    <property type="entry name" value="HISTIDINE KINASE"/>
    <property type="match status" value="1"/>
</dbReference>
<dbReference type="InterPro" id="IPR003594">
    <property type="entry name" value="HATPase_dom"/>
</dbReference>
<dbReference type="SMART" id="SM00388">
    <property type="entry name" value="HisKA"/>
    <property type="match status" value="1"/>
</dbReference>
<dbReference type="SUPFAM" id="SSF55874">
    <property type="entry name" value="ATPase domain of HSP90 chaperone/DNA topoisomerase II/histidine kinase"/>
    <property type="match status" value="1"/>
</dbReference>
<gene>
    <name evidence="10" type="ORF">IM725_19590</name>
</gene>
<feature type="signal peptide" evidence="7">
    <location>
        <begin position="1"/>
        <end position="43"/>
    </location>
</feature>
<dbReference type="InterPro" id="IPR011990">
    <property type="entry name" value="TPR-like_helical_dom_sf"/>
</dbReference>
<feature type="domain" description="Histidine kinase" evidence="8">
    <location>
        <begin position="502"/>
        <end position="713"/>
    </location>
</feature>
<reference evidence="10 11" key="1">
    <citation type="submission" date="2020-10" db="EMBL/GenBank/DDBJ databases">
        <title>Draft genome of Ramlibacter aquaticus LMG 30558.</title>
        <authorList>
            <person name="Props R."/>
        </authorList>
    </citation>
    <scope>NUCLEOTIDE SEQUENCE [LARGE SCALE GENOMIC DNA]</scope>
    <source>
        <strain evidence="10 11">LMG 30558</strain>
    </source>
</reference>
<feature type="domain" description="Response regulatory" evidence="9">
    <location>
        <begin position="732"/>
        <end position="848"/>
    </location>
</feature>
<dbReference type="Gene3D" id="3.40.50.2300">
    <property type="match status" value="1"/>
</dbReference>
<keyword evidence="3 6" id="KW-0597">Phosphoprotein</keyword>
<dbReference type="Pfam" id="PF00072">
    <property type="entry name" value="Response_reg"/>
    <property type="match status" value="1"/>
</dbReference>
<evidence type="ECO:0000259" key="8">
    <source>
        <dbReference type="PROSITE" id="PS50109"/>
    </source>
</evidence>
<protein>
    <recommendedName>
        <fullName evidence="2">histidine kinase</fullName>
        <ecNumber evidence="2">2.7.13.3</ecNumber>
    </recommendedName>
</protein>
<dbReference type="Pfam" id="PF02518">
    <property type="entry name" value="HATPase_c"/>
    <property type="match status" value="1"/>
</dbReference>
<dbReference type="SMART" id="SM00387">
    <property type="entry name" value="HATPase_c"/>
    <property type="match status" value="1"/>
</dbReference>
<dbReference type="Gene3D" id="1.25.40.10">
    <property type="entry name" value="Tetratricopeptide repeat domain"/>
    <property type="match status" value="1"/>
</dbReference>
<dbReference type="CDD" id="cd00156">
    <property type="entry name" value="REC"/>
    <property type="match status" value="1"/>
</dbReference>
<accession>A0ABR9SKV6</accession>
<keyword evidence="11" id="KW-1185">Reference proteome</keyword>
<dbReference type="PANTHER" id="PTHR43047">
    <property type="entry name" value="TWO-COMPONENT HISTIDINE PROTEIN KINASE"/>
    <property type="match status" value="1"/>
</dbReference>
<sequence>MNPDLRPMRGRLFEAPLHVLSTAAPLRVAAVLVALALCRPAAAAPPIDDDWRAWRHSVLARGFTDPAAFARDAALRQAAAVRAGNLQGRVRTLFEQCIAKTFEGDYEPEGMDRAIEGLIADVRASKDPRLLFDALETQACIVLMDNRLDLAEGLVNEQQALAARLGDPARDVPVYASQGYLASARGDLGASLTHYQRALDASFDDLHRADTLMSMATSTEWIQADPANRQRRIQWVRQAMHLAPPERYRYLGIQANYQIARLLRGWDPAGAVEASRKGLALALQMKVAPVTLGVMRVALARALVADRQPEAAIEQAREALLQVSSDEFRNGAYGALAEAHAQLGEAREAMAWLARSERLAQTTLKDQTPTPEELERVRSQVYRGLGQWQQALEATERMHELAGKNLRLASERQAQLKEARFDARIREQENALLRAREVASNERRQTLDVGLGLTVLSALGFAALAIRQARQKRKLELLSAEVAQRNRELQALHQSRTRLLASACHDLRQPAHALGLLADLATTVKDERERTAKLEGVRRCSRSLTEMLGMLMDLTRLEGGNYAPMPGPVSLDELLREAELQFAADAARKGLHLEVHPSTLWVLSDQHLLRRILFNLVSNAVRYTMTGVVTVAVRPQPEGNVVLEVRDSGPGIPPDRMNDVFSEYVRLDSQIEEGLGIGLPIVQRAAALLGHPLHVQSEVGVGSSFSMELPLSEPGSITQTAGPGPAGGRNQLVLLLDDDPESLAATSGLVRQWGFDVLAAKDADHAFEAAAQVGRAPNLLITDLHIEGGIDGLEAVEILRKRWPSLPGLLVTGDLDAAVVSRAAALGVPVGYKPLSPGRLLARIEDALAAPVPMHGLVADDKAARGVSHP</sequence>
<dbReference type="EMBL" id="JADDOJ010000138">
    <property type="protein sequence ID" value="MBE7942779.1"/>
    <property type="molecule type" value="Genomic_DNA"/>
</dbReference>
<feature type="chain" id="PRO_5046265582" description="histidine kinase" evidence="7">
    <location>
        <begin position="44"/>
        <end position="870"/>
    </location>
</feature>
<dbReference type="SUPFAM" id="SSF52172">
    <property type="entry name" value="CheY-like"/>
    <property type="match status" value="1"/>
</dbReference>
<dbReference type="InterPro" id="IPR036097">
    <property type="entry name" value="HisK_dim/P_sf"/>
</dbReference>
<dbReference type="RefSeq" id="WP_193782324.1">
    <property type="nucleotide sequence ID" value="NZ_JADDOJ010000138.1"/>
</dbReference>
<dbReference type="InterPro" id="IPR004358">
    <property type="entry name" value="Sig_transdc_His_kin-like_C"/>
</dbReference>
<comment type="caution">
    <text evidence="10">The sequence shown here is derived from an EMBL/GenBank/DDBJ whole genome shotgun (WGS) entry which is preliminary data.</text>
</comment>
<dbReference type="Gene3D" id="1.10.287.130">
    <property type="match status" value="1"/>
</dbReference>
<evidence type="ECO:0000256" key="3">
    <source>
        <dbReference type="ARBA" id="ARBA00022553"/>
    </source>
</evidence>
<evidence type="ECO:0000256" key="4">
    <source>
        <dbReference type="ARBA" id="ARBA00022679"/>
    </source>
</evidence>
<dbReference type="InterPro" id="IPR003661">
    <property type="entry name" value="HisK_dim/P_dom"/>
</dbReference>